<name>A0A1V0SGL5_9VIRU</name>
<evidence type="ECO:0000313" key="1">
    <source>
        <dbReference type="EMBL" id="ARF10853.1"/>
    </source>
</evidence>
<proteinExistence type="predicted"/>
<sequence>MTDNSDRVFWSGCNYGEHAEMACIKKFRNLNKVKKKKYNMVVIRLTANLELKQSKPCSNCLKHIIQSDISIKYIFFSEHGKVVKYKLSDLLNSEKYFTKRFKKK</sequence>
<dbReference type="EMBL" id="KY684105">
    <property type="protein sequence ID" value="ARF10853.1"/>
    <property type="molecule type" value="Genomic_DNA"/>
</dbReference>
<dbReference type="SUPFAM" id="SSF53927">
    <property type="entry name" value="Cytidine deaminase-like"/>
    <property type="match status" value="1"/>
</dbReference>
<protein>
    <submittedName>
        <fullName evidence="1">Uncharacterized protein</fullName>
    </submittedName>
</protein>
<dbReference type="Gene3D" id="3.40.140.10">
    <property type="entry name" value="Cytidine Deaminase, domain 2"/>
    <property type="match status" value="1"/>
</dbReference>
<dbReference type="GO" id="GO:0003824">
    <property type="term" value="F:catalytic activity"/>
    <property type="evidence" value="ECO:0007669"/>
    <property type="project" value="InterPro"/>
</dbReference>
<dbReference type="InterPro" id="IPR016193">
    <property type="entry name" value="Cytidine_deaminase-like"/>
</dbReference>
<reference evidence="1" key="1">
    <citation type="journal article" date="2017" name="Science">
        <title>Giant viruses with an expanded complement of translation system components.</title>
        <authorList>
            <person name="Schulz F."/>
            <person name="Yutin N."/>
            <person name="Ivanova N.N."/>
            <person name="Ortega D.R."/>
            <person name="Lee T.K."/>
            <person name="Vierheilig J."/>
            <person name="Daims H."/>
            <person name="Horn M."/>
            <person name="Wagner M."/>
            <person name="Jensen G.J."/>
            <person name="Kyrpides N.C."/>
            <person name="Koonin E.V."/>
            <person name="Woyke T."/>
        </authorList>
    </citation>
    <scope>NUCLEOTIDE SEQUENCE</scope>
    <source>
        <strain evidence="1">HKV1</strain>
    </source>
</reference>
<gene>
    <name evidence="1" type="ORF">Hokovirus_3_126</name>
</gene>
<organism evidence="1">
    <name type="scientific">Hokovirus HKV1</name>
    <dbReference type="NCBI Taxonomy" id="1977638"/>
    <lineage>
        <taxon>Viruses</taxon>
        <taxon>Varidnaviria</taxon>
        <taxon>Bamfordvirae</taxon>
        <taxon>Nucleocytoviricota</taxon>
        <taxon>Megaviricetes</taxon>
        <taxon>Imitervirales</taxon>
        <taxon>Mimiviridae</taxon>
        <taxon>Klosneuvirinae</taxon>
        <taxon>Hokovirus</taxon>
    </lineage>
</organism>
<accession>A0A1V0SGL5</accession>